<name>A0A2N5NLK6_MEDGN</name>
<feature type="domain" description="SLH" evidence="4">
    <location>
        <begin position="169"/>
        <end position="232"/>
    </location>
</feature>
<keyword evidence="3" id="KW-0732">Signal</keyword>
<proteinExistence type="predicted"/>
<feature type="signal peptide" evidence="3">
    <location>
        <begin position="1"/>
        <end position="23"/>
    </location>
</feature>
<dbReference type="Proteomes" id="UP000234849">
    <property type="component" value="Unassembled WGS sequence"/>
</dbReference>
<dbReference type="RefSeq" id="WP_101879089.1">
    <property type="nucleotide sequence ID" value="NZ_NIHM01000002.1"/>
</dbReference>
<organism evidence="5 6">
    <name type="scientific">Mediterraneibacter gnavus</name>
    <name type="common">Ruminococcus gnavus</name>
    <dbReference type="NCBI Taxonomy" id="33038"/>
    <lineage>
        <taxon>Bacteria</taxon>
        <taxon>Bacillati</taxon>
        <taxon>Bacillota</taxon>
        <taxon>Clostridia</taxon>
        <taxon>Lachnospirales</taxon>
        <taxon>Lachnospiraceae</taxon>
        <taxon>Mediterraneibacter</taxon>
    </lineage>
</organism>
<evidence type="ECO:0000256" key="3">
    <source>
        <dbReference type="SAM" id="SignalP"/>
    </source>
</evidence>
<reference evidence="5 6" key="1">
    <citation type="journal article" date="2017" name="Genome Med.">
        <title>A novel Ruminococcus gnavus clade enriched in inflammatory bowel disease patients.</title>
        <authorList>
            <person name="Hall A.B."/>
            <person name="Yassour M."/>
            <person name="Sauk J."/>
            <person name="Garner A."/>
            <person name="Jiang X."/>
            <person name="Arthur T."/>
            <person name="Lagoudas G.K."/>
            <person name="Vatanen T."/>
            <person name="Fornelos N."/>
            <person name="Wilson R."/>
            <person name="Bertha M."/>
            <person name="Cohen M."/>
            <person name="Garber J."/>
            <person name="Khalili H."/>
            <person name="Gevers D."/>
            <person name="Ananthakrishnan A.N."/>
            <person name="Kugathasan S."/>
            <person name="Lander E.S."/>
            <person name="Blainey P."/>
            <person name="Vlamakis H."/>
            <person name="Xavier R.J."/>
            <person name="Huttenhower C."/>
        </authorList>
    </citation>
    <scope>NUCLEOTIDE SEQUENCE [LARGE SCALE GENOMIC DNA]</scope>
    <source>
        <strain evidence="5 6">RJX1118</strain>
    </source>
</reference>
<dbReference type="InterPro" id="IPR001119">
    <property type="entry name" value="SLH_dom"/>
</dbReference>
<dbReference type="EMBL" id="NIHM01000002">
    <property type="protein sequence ID" value="PLT57788.1"/>
    <property type="molecule type" value="Genomic_DNA"/>
</dbReference>
<dbReference type="Pfam" id="PF00395">
    <property type="entry name" value="SLH"/>
    <property type="match status" value="1"/>
</dbReference>
<comment type="caution">
    <text evidence="5">The sequence shown here is derived from an EMBL/GenBank/DDBJ whole genome shotgun (WGS) entry which is preliminary data.</text>
</comment>
<accession>A0A2N5NLK6</accession>
<evidence type="ECO:0000259" key="4">
    <source>
        <dbReference type="PROSITE" id="PS51272"/>
    </source>
</evidence>
<feature type="domain" description="SLH" evidence="4">
    <location>
        <begin position="33"/>
        <end position="96"/>
    </location>
</feature>
<feature type="compositionally biased region" description="Low complexity" evidence="2">
    <location>
        <begin position="241"/>
        <end position="290"/>
    </location>
</feature>
<evidence type="ECO:0000256" key="2">
    <source>
        <dbReference type="SAM" id="MobiDB-lite"/>
    </source>
</evidence>
<sequence>MKRKIIAALIATLAITQAGIGFTGNMGKVHAMNPNQYTDVVSTNVNYSYIEKMVDEGIMDAETENEFGAEKAMTRQGLLTALYRMEKNPLVLDGENTFADVDYKADNELGRALKWAENSNLFAGLNEGFFAENKFEAEKNLTKQETVQIVFNYAKYKNVINTNTVDASLDAALDRDSVADWAQESMKWALVNQFVDVDKEQKINPEKEITKEETAKILAMYLDMEERIENERNLLATTPQNTPVSNTENNSTTNDNTTQESGQTGTETPEIPLTPIEPSTPVEPENPSIPLIPLEPSIPVEPENPDTPHEHHWVDNIVKIEHPEEGHYEKVLVKDAWDEVIQHEEEGHWEKVLVQDAWDEEVPIYELQWRDICNDCGADITGNTLQHGKDHALNDGTTGGYTTKQVEVQVGTETVHHEAVYEDKWIVDKEAWTETIHHEAVYEDKWIVDKEAWTEEVVQGQICPDCGATREESEDPEQPHEHHWIDNIVKIEHPEEGHYEKVLIQDAWDEEVPIYEEQIRHICNNCNKDITGNENDHMFEHLANGELAGWHEDVRNVQVGTDIIHHEAVYENKWIVDKEAWTEEVVQGQICPDCGATRK</sequence>
<evidence type="ECO:0000313" key="5">
    <source>
        <dbReference type="EMBL" id="PLT57788.1"/>
    </source>
</evidence>
<protein>
    <recommendedName>
        <fullName evidence="4">SLH domain-containing protein</fullName>
    </recommendedName>
</protein>
<feature type="region of interest" description="Disordered" evidence="2">
    <location>
        <begin position="236"/>
        <end position="290"/>
    </location>
</feature>
<gene>
    <name evidence="5" type="ORF">CDL18_02175</name>
</gene>
<evidence type="ECO:0000313" key="6">
    <source>
        <dbReference type="Proteomes" id="UP000234849"/>
    </source>
</evidence>
<dbReference type="PROSITE" id="PS51272">
    <property type="entry name" value="SLH"/>
    <property type="match status" value="2"/>
</dbReference>
<evidence type="ECO:0000256" key="1">
    <source>
        <dbReference type="ARBA" id="ARBA00022737"/>
    </source>
</evidence>
<keyword evidence="1" id="KW-0677">Repeat</keyword>
<dbReference type="AlphaFoldDB" id="A0A2N5NLK6"/>
<feature type="chain" id="PRO_5039422062" description="SLH domain-containing protein" evidence="3">
    <location>
        <begin position="24"/>
        <end position="599"/>
    </location>
</feature>